<dbReference type="InterPro" id="IPR013216">
    <property type="entry name" value="Methyltransf_11"/>
</dbReference>
<name>A0A5N6KTE2_9ROSI</name>
<dbReference type="GO" id="GO:0032259">
    <property type="term" value="P:methylation"/>
    <property type="evidence" value="ECO:0007669"/>
    <property type="project" value="UniProtKB-KW"/>
</dbReference>
<dbReference type="GO" id="GO:0008757">
    <property type="term" value="F:S-adenosylmethionine-dependent methyltransferase activity"/>
    <property type="evidence" value="ECO:0007669"/>
    <property type="project" value="InterPro"/>
</dbReference>
<dbReference type="EMBL" id="VIBQ01000012">
    <property type="protein sequence ID" value="KAB8343065.1"/>
    <property type="molecule type" value="Genomic_DNA"/>
</dbReference>
<proteinExistence type="predicted"/>
<dbReference type="SUPFAM" id="SSF53335">
    <property type="entry name" value="S-adenosyl-L-methionine-dependent methyltransferases"/>
    <property type="match status" value="1"/>
</dbReference>
<protein>
    <recommendedName>
        <fullName evidence="3">Methyltransferase type 11 domain-containing protein</fullName>
    </recommendedName>
</protein>
<dbReference type="OrthoDB" id="1107733at2759"/>
<dbReference type="Pfam" id="PF08241">
    <property type="entry name" value="Methyltransf_11"/>
    <property type="match status" value="1"/>
</dbReference>
<organism evidence="4 5">
    <name type="scientific">Carpinus fangiana</name>
    <dbReference type="NCBI Taxonomy" id="176857"/>
    <lineage>
        <taxon>Eukaryota</taxon>
        <taxon>Viridiplantae</taxon>
        <taxon>Streptophyta</taxon>
        <taxon>Embryophyta</taxon>
        <taxon>Tracheophyta</taxon>
        <taxon>Spermatophyta</taxon>
        <taxon>Magnoliopsida</taxon>
        <taxon>eudicotyledons</taxon>
        <taxon>Gunneridae</taxon>
        <taxon>Pentapetalae</taxon>
        <taxon>rosids</taxon>
        <taxon>fabids</taxon>
        <taxon>Fagales</taxon>
        <taxon>Betulaceae</taxon>
        <taxon>Carpinus</taxon>
    </lineage>
</organism>
<dbReference type="GO" id="GO:0032981">
    <property type="term" value="P:mitochondrial respiratory chain complex I assembly"/>
    <property type="evidence" value="ECO:0007669"/>
    <property type="project" value="TreeGrafter"/>
</dbReference>
<feature type="domain" description="Methyltransferase type 11" evidence="3">
    <location>
        <begin position="106"/>
        <end position="187"/>
    </location>
</feature>
<evidence type="ECO:0000313" key="5">
    <source>
        <dbReference type="Proteomes" id="UP000327013"/>
    </source>
</evidence>
<gene>
    <name evidence="4" type="ORF">FH972_022659</name>
</gene>
<reference evidence="4 5" key="1">
    <citation type="submission" date="2019-06" db="EMBL/GenBank/DDBJ databases">
        <title>A chromosomal-level reference genome of Carpinus fangiana (Coryloideae, Betulaceae).</title>
        <authorList>
            <person name="Yang X."/>
            <person name="Wang Z."/>
            <person name="Zhang L."/>
            <person name="Hao G."/>
            <person name="Liu J."/>
            <person name="Yang Y."/>
        </authorList>
    </citation>
    <scope>NUCLEOTIDE SEQUENCE [LARGE SCALE GENOMIC DNA]</scope>
    <source>
        <strain evidence="4">Cfa_2016G</strain>
        <tissue evidence="4">Leaf</tissue>
    </source>
</reference>
<keyword evidence="5" id="KW-1185">Reference proteome</keyword>
<keyword evidence="2" id="KW-0808">Transferase</keyword>
<dbReference type="AlphaFoldDB" id="A0A5N6KTE2"/>
<dbReference type="InterPro" id="IPR029063">
    <property type="entry name" value="SAM-dependent_MTases_sf"/>
</dbReference>
<accession>A0A5N6KTE2</accession>
<comment type="caution">
    <text evidence="4">The sequence shown here is derived from an EMBL/GenBank/DDBJ whole genome shotgun (WGS) entry which is preliminary data.</text>
</comment>
<dbReference type="PANTHER" id="PTHR13090">
    <property type="entry name" value="ARGININE-HYDROXYLASE NDUFAF5, MITOCHONDRIAL"/>
    <property type="match status" value="1"/>
</dbReference>
<dbReference type="Gene3D" id="3.40.50.150">
    <property type="entry name" value="Vaccinia Virus protein VP39"/>
    <property type="match status" value="1"/>
</dbReference>
<dbReference type="Proteomes" id="UP000327013">
    <property type="component" value="Unassembled WGS sequence"/>
</dbReference>
<evidence type="ECO:0000256" key="2">
    <source>
        <dbReference type="ARBA" id="ARBA00022679"/>
    </source>
</evidence>
<evidence type="ECO:0000313" key="4">
    <source>
        <dbReference type="EMBL" id="KAB8343065.1"/>
    </source>
</evidence>
<keyword evidence="1" id="KW-0489">Methyltransferase</keyword>
<evidence type="ECO:0000259" key="3">
    <source>
        <dbReference type="Pfam" id="PF08241"/>
    </source>
</evidence>
<dbReference type="PANTHER" id="PTHR13090:SF1">
    <property type="entry name" value="ARGININE-HYDROXYLASE NDUFAF5, MITOCHONDRIAL"/>
    <property type="match status" value="1"/>
</dbReference>
<evidence type="ECO:0000256" key="1">
    <source>
        <dbReference type="ARBA" id="ARBA00022603"/>
    </source>
</evidence>
<dbReference type="InterPro" id="IPR050602">
    <property type="entry name" value="Malonyl-ACP_OMT"/>
</dbReference>
<dbReference type="GO" id="GO:0005739">
    <property type="term" value="C:mitochondrion"/>
    <property type="evidence" value="ECO:0007669"/>
    <property type="project" value="TreeGrafter"/>
</dbReference>
<sequence length="543" mass="57871">MFTGPSRLHKPLLRSISRRSYAVQAPGAPSLQVFDRRVKWLQKERAAADAESSRNVDYLRDECSQDINRHFPHILDLGANACNIARILTSPPTDAGYDISNAPSTPSIATRIGRITAADSSSTLLHRDAHLAFNQEIDITRDVLHDEESLPYEANTFDAVLSSLSLHWTNDLPSVLKQINNILKPDAPFMAVMFGGDSLYELRTSLQLAEQDRRGGVSTHTSPLADVRDVGGLLQSAGFKLLTVDVDDIVVDYPSSFALMQDLQAMGESNAVLNREKGPIQKDTLLAAESIYRALHGNEDGESVPATFRLIYLIGWKEGEGQQRPEPRGSGQVNLQDVLGGGGSFEPGGKNACSVIHTSLPFLRDLLYIPNLVFDLSLGELEVDTLASKALVDLRVGVESVVNTATLLLVKDNLENLAAILAGAHALADNLDGVDEVAKDSIVDSGEGTGTGTLLGLGGAAAIGALGAGKDAAGSDHQDVAVRELLLELTSEAGHWCISTESSYLAGGDEAERAQSAPHVGDVGLEIVEGIGNVGLNLGRLLP</sequence>